<keyword evidence="1" id="KW-0812">Transmembrane</keyword>
<accession>A0A8J2K9V3</accession>
<feature type="transmembrane region" description="Helical" evidence="1">
    <location>
        <begin position="26"/>
        <end position="47"/>
    </location>
</feature>
<feature type="transmembrane region" description="Helical" evidence="1">
    <location>
        <begin position="59"/>
        <end position="80"/>
    </location>
</feature>
<reference evidence="2" key="1">
    <citation type="submission" date="2021-06" db="EMBL/GenBank/DDBJ databases">
        <authorList>
            <person name="Hodson N. C."/>
            <person name="Mongue J. A."/>
            <person name="Jaron S. K."/>
        </authorList>
    </citation>
    <scope>NUCLEOTIDE SEQUENCE</scope>
</reference>
<dbReference type="EMBL" id="CAJVCH010085006">
    <property type="protein sequence ID" value="CAG7721988.1"/>
    <property type="molecule type" value="Genomic_DNA"/>
</dbReference>
<evidence type="ECO:0000313" key="2">
    <source>
        <dbReference type="EMBL" id="CAG7721988.1"/>
    </source>
</evidence>
<organism evidence="2 3">
    <name type="scientific">Allacma fusca</name>
    <dbReference type="NCBI Taxonomy" id="39272"/>
    <lineage>
        <taxon>Eukaryota</taxon>
        <taxon>Metazoa</taxon>
        <taxon>Ecdysozoa</taxon>
        <taxon>Arthropoda</taxon>
        <taxon>Hexapoda</taxon>
        <taxon>Collembola</taxon>
        <taxon>Symphypleona</taxon>
        <taxon>Sminthuridae</taxon>
        <taxon>Allacma</taxon>
    </lineage>
</organism>
<dbReference type="Proteomes" id="UP000708208">
    <property type="component" value="Unassembled WGS sequence"/>
</dbReference>
<feature type="transmembrane region" description="Helical" evidence="1">
    <location>
        <begin position="125"/>
        <end position="147"/>
    </location>
</feature>
<dbReference type="OrthoDB" id="1580043at2759"/>
<dbReference type="PANTHER" id="PTHR21191:SF16">
    <property type="entry name" value="AQUAPORIN"/>
    <property type="match status" value="1"/>
</dbReference>
<keyword evidence="1" id="KW-1133">Transmembrane helix</keyword>
<proteinExistence type="predicted"/>
<keyword evidence="1" id="KW-0472">Membrane</keyword>
<gene>
    <name evidence="2" type="ORF">AFUS01_LOCUS11167</name>
</gene>
<evidence type="ECO:0008006" key="4">
    <source>
        <dbReference type="Google" id="ProtNLM"/>
    </source>
</evidence>
<evidence type="ECO:0000256" key="1">
    <source>
        <dbReference type="SAM" id="Phobius"/>
    </source>
</evidence>
<keyword evidence="3" id="KW-1185">Reference proteome</keyword>
<protein>
    <recommendedName>
        <fullName evidence="4">Aquaporin</fullName>
    </recommendedName>
</protein>
<comment type="caution">
    <text evidence="2">The sequence shown here is derived from an EMBL/GenBank/DDBJ whole genome shotgun (WGS) entry which is preliminary data.</text>
</comment>
<feature type="transmembrane region" description="Helical" evidence="1">
    <location>
        <begin position="86"/>
        <end position="104"/>
    </location>
</feature>
<sequence>MDKFNKTIPLTSGIPAVNIIEEYNDLFVSLILIVVVSLVAQLLRVLISKVFASKSWLRILLHEIIATAEMCVTCFELGIVAENYGIEYYAAFYFASSLWWALTWKEAYAFPNGHLEDYLKNETDGGTAAVVTTVEILTACFVFKLLVKPLWALKYIPIHEEKLVSLCSADLTVRPLFGGLIEGSGTFIFSVVSKIVVNRLESELLATVLNSVMDTILVVLAYDYSGGYFNPVLATSMQYGCEGTTTMDHLVVYWVGGLLDHEYSNWLVYGKRKPNNVVCTKTVGKADFGDIYSEITNNIIAATL</sequence>
<dbReference type="GO" id="GO:0005737">
    <property type="term" value="C:cytoplasm"/>
    <property type="evidence" value="ECO:0007669"/>
    <property type="project" value="TreeGrafter"/>
</dbReference>
<name>A0A8J2K9V3_9HEXA</name>
<dbReference type="PANTHER" id="PTHR21191">
    <property type="entry name" value="AQUAPORIN"/>
    <property type="match status" value="1"/>
</dbReference>
<dbReference type="GO" id="GO:0015267">
    <property type="term" value="F:channel activity"/>
    <property type="evidence" value="ECO:0007669"/>
    <property type="project" value="TreeGrafter"/>
</dbReference>
<dbReference type="AlphaFoldDB" id="A0A8J2K9V3"/>
<dbReference type="InterPro" id="IPR051883">
    <property type="entry name" value="AQP11/12_channel"/>
</dbReference>
<evidence type="ECO:0000313" key="3">
    <source>
        <dbReference type="Proteomes" id="UP000708208"/>
    </source>
</evidence>